<evidence type="ECO:0000256" key="2">
    <source>
        <dbReference type="ARBA" id="ARBA00022670"/>
    </source>
</evidence>
<dbReference type="AlphaFoldDB" id="A0A433J158"/>
<dbReference type="GO" id="GO:0008234">
    <property type="term" value="F:cysteine-type peptidase activity"/>
    <property type="evidence" value="ECO:0007669"/>
    <property type="project" value="UniProtKB-KW"/>
</dbReference>
<sequence length="263" mass="28432">MTNALRQLTAPHAVLLEEPRDGVPQTSEMILGERFRVLEDWNGWLRAENQFDGHLGWLPPGTPHAEAATPTHRVRALRADLHPAPTHKAPPLAPLSFGSLVTLDGRAENGWVGVGDGLWLFGKWVEPVDAAPAPDPVATALRFLETPYVWGGRSAFGIDCSGLVLTAMAASGIVSHHSSGKQREDERLGARISDDGQGVAYRRGDVVFFPGHVGLMLDGERLLHATVFTMSVTVEPLAEVAARAERITGVRRPHPPLTQLPVS</sequence>
<dbReference type="PANTHER" id="PTHR47359">
    <property type="entry name" value="PEPTIDOGLYCAN DL-ENDOPEPTIDASE CWLO"/>
    <property type="match status" value="1"/>
</dbReference>
<dbReference type="Proteomes" id="UP000280346">
    <property type="component" value="Unassembled WGS sequence"/>
</dbReference>
<keyword evidence="3" id="KW-0378">Hydrolase</keyword>
<evidence type="ECO:0000313" key="6">
    <source>
        <dbReference type="EMBL" id="RUQ63930.1"/>
    </source>
</evidence>
<dbReference type="GO" id="GO:0006508">
    <property type="term" value="P:proteolysis"/>
    <property type="evidence" value="ECO:0007669"/>
    <property type="project" value="UniProtKB-KW"/>
</dbReference>
<evidence type="ECO:0000313" key="7">
    <source>
        <dbReference type="Proteomes" id="UP000280346"/>
    </source>
</evidence>
<dbReference type="RefSeq" id="WP_127003921.1">
    <property type="nucleotide sequence ID" value="NZ_JBNPXW010000024.1"/>
</dbReference>
<comment type="caution">
    <text evidence="6">The sequence shown here is derived from an EMBL/GenBank/DDBJ whole genome shotgun (WGS) entry which is preliminary data.</text>
</comment>
<dbReference type="OrthoDB" id="9813368at2"/>
<dbReference type="Pfam" id="PF18348">
    <property type="entry name" value="SH3_16"/>
    <property type="match status" value="1"/>
</dbReference>
<dbReference type="PANTHER" id="PTHR47359:SF3">
    <property type="entry name" value="NLP_P60 DOMAIN-CONTAINING PROTEIN-RELATED"/>
    <property type="match status" value="1"/>
</dbReference>
<dbReference type="SUPFAM" id="SSF54001">
    <property type="entry name" value="Cysteine proteinases"/>
    <property type="match status" value="1"/>
</dbReference>
<evidence type="ECO:0000256" key="1">
    <source>
        <dbReference type="ARBA" id="ARBA00007074"/>
    </source>
</evidence>
<comment type="similarity">
    <text evidence="1">Belongs to the peptidase C40 family.</text>
</comment>
<evidence type="ECO:0000256" key="4">
    <source>
        <dbReference type="ARBA" id="ARBA00022807"/>
    </source>
</evidence>
<gene>
    <name evidence="6" type="ORF">EJ913_27385</name>
</gene>
<dbReference type="Gene3D" id="3.90.1720.10">
    <property type="entry name" value="endopeptidase domain like (from Nostoc punctiforme)"/>
    <property type="match status" value="1"/>
</dbReference>
<dbReference type="InterPro" id="IPR041382">
    <property type="entry name" value="SH3_16"/>
</dbReference>
<evidence type="ECO:0000259" key="5">
    <source>
        <dbReference type="PROSITE" id="PS51935"/>
    </source>
</evidence>
<feature type="domain" description="NlpC/P60" evidence="5">
    <location>
        <begin position="130"/>
        <end position="254"/>
    </location>
</feature>
<proteinExistence type="inferred from homology"/>
<protein>
    <submittedName>
        <fullName evidence="6">Peptidase</fullName>
    </submittedName>
</protein>
<reference evidence="6 7" key="1">
    <citation type="submission" date="2018-12" db="EMBL/GenBank/DDBJ databases">
        <authorList>
            <person name="Yang Y."/>
        </authorList>
    </citation>
    <scope>NUCLEOTIDE SEQUENCE [LARGE SCALE GENOMIC DNA]</scope>
    <source>
        <strain evidence="6 7">GSF71</strain>
    </source>
</reference>
<keyword evidence="7" id="KW-1185">Reference proteome</keyword>
<dbReference type="InterPro" id="IPR038765">
    <property type="entry name" value="Papain-like_cys_pep_sf"/>
</dbReference>
<evidence type="ECO:0000256" key="3">
    <source>
        <dbReference type="ARBA" id="ARBA00022801"/>
    </source>
</evidence>
<dbReference type="PROSITE" id="PS51935">
    <property type="entry name" value="NLPC_P60"/>
    <property type="match status" value="1"/>
</dbReference>
<keyword evidence="2" id="KW-0645">Protease</keyword>
<dbReference type="Pfam" id="PF00877">
    <property type="entry name" value="NLPC_P60"/>
    <property type="match status" value="1"/>
</dbReference>
<name>A0A433J158_9PROT</name>
<dbReference type="EMBL" id="RZIJ01000032">
    <property type="protein sequence ID" value="RUQ63930.1"/>
    <property type="molecule type" value="Genomic_DNA"/>
</dbReference>
<dbReference type="InterPro" id="IPR051794">
    <property type="entry name" value="PG_Endopeptidase_C40"/>
</dbReference>
<keyword evidence="4" id="KW-0788">Thiol protease</keyword>
<dbReference type="InterPro" id="IPR000064">
    <property type="entry name" value="NLP_P60_dom"/>
</dbReference>
<accession>A0A433J158</accession>
<organism evidence="6 7">
    <name type="scientific">Azospirillum doebereinerae</name>
    <dbReference type="NCBI Taxonomy" id="92933"/>
    <lineage>
        <taxon>Bacteria</taxon>
        <taxon>Pseudomonadati</taxon>
        <taxon>Pseudomonadota</taxon>
        <taxon>Alphaproteobacteria</taxon>
        <taxon>Rhodospirillales</taxon>
        <taxon>Azospirillaceae</taxon>
        <taxon>Azospirillum</taxon>
    </lineage>
</organism>